<feature type="region of interest" description="Disordered" evidence="1">
    <location>
        <begin position="139"/>
        <end position="185"/>
    </location>
</feature>
<organism evidence="2 3">
    <name type="scientific">Mycobacterium parascrofulaceum ATCC BAA-614</name>
    <dbReference type="NCBI Taxonomy" id="525368"/>
    <lineage>
        <taxon>Bacteria</taxon>
        <taxon>Bacillati</taxon>
        <taxon>Actinomycetota</taxon>
        <taxon>Actinomycetes</taxon>
        <taxon>Mycobacteriales</taxon>
        <taxon>Mycobacteriaceae</taxon>
        <taxon>Mycobacterium</taxon>
        <taxon>Mycobacterium simiae complex</taxon>
    </lineage>
</organism>
<evidence type="ECO:0000313" key="3">
    <source>
        <dbReference type="Proteomes" id="UP000003653"/>
    </source>
</evidence>
<comment type="caution">
    <text evidence="2">The sequence shown here is derived from an EMBL/GenBank/DDBJ whole genome shotgun (WGS) entry which is preliminary data.</text>
</comment>
<gene>
    <name evidence="2" type="ORF">HMPREF0591_2074</name>
</gene>
<evidence type="ECO:0000256" key="1">
    <source>
        <dbReference type="SAM" id="MobiDB-lite"/>
    </source>
</evidence>
<proteinExistence type="predicted"/>
<dbReference type="AlphaFoldDB" id="D5P7D0"/>
<keyword evidence="3" id="KW-1185">Reference proteome</keyword>
<dbReference type="EMBL" id="ADNV01000197">
    <property type="protein sequence ID" value="EFG78005.1"/>
    <property type="molecule type" value="Genomic_DNA"/>
</dbReference>
<feature type="compositionally biased region" description="Basic and acidic residues" evidence="1">
    <location>
        <begin position="139"/>
        <end position="148"/>
    </location>
</feature>
<dbReference type="Proteomes" id="UP000003653">
    <property type="component" value="Unassembled WGS sequence"/>
</dbReference>
<accession>D5P7D0</accession>
<name>D5P7D0_9MYCO</name>
<dbReference type="RefSeq" id="WP_007170941.1">
    <property type="nucleotide sequence ID" value="NZ_GG770557.1"/>
</dbReference>
<protein>
    <submittedName>
        <fullName evidence="2">Uncharacterized protein</fullName>
    </submittedName>
</protein>
<reference evidence="2 3" key="1">
    <citation type="submission" date="2010-04" db="EMBL/GenBank/DDBJ databases">
        <authorList>
            <person name="Muzny D."/>
            <person name="Qin X."/>
            <person name="Deng J."/>
            <person name="Jiang H."/>
            <person name="Liu Y."/>
            <person name="Qu J."/>
            <person name="Song X.-Z."/>
            <person name="Zhang L."/>
            <person name="Thornton R."/>
            <person name="Coyle M."/>
            <person name="Francisco L."/>
            <person name="Jackson L."/>
            <person name="Javaid M."/>
            <person name="Korchina V."/>
            <person name="Kovar C."/>
            <person name="Mata R."/>
            <person name="Mathew T."/>
            <person name="Ngo R."/>
            <person name="Nguyen L."/>
            <person name="Nguyen N."/>
            <person name="Okwuonu G."/>
            <person name="Ongeri F."/>
            <person name="Pham C."/>
            <person name="Simmons D."/>
            <person name="Wilczek-Boney K."/>
            <person name="Hale W."/>
            <person name="Jakkamsetti A."/>
            <person name="Pham P."/>
            <person name="Ruth R."/>
            <person name="San Lucas F."/>
            <person name="Warren J."/>
            <person name="Zhang J."/>
            <person name="Zhao Z."/>
            <person name="Zhou C."/>
            <person name="Zhu D."/>
            <person name="Lee S."/>
            <person name="Bess C."/>
            <person name="Blankenburg K."/>
            <person name="Forbes L."/>
            <person name="Fu Q."/>
            <person name="Gubbala S."/>
            <person name="Hirani K."/>
            <person name="Jayaseelan J.C."/>
            <person name="Lara F."/>
            <person name="Munidasa M."/>
            <person name="Palculict T."/>
            <person name="Patil S."/>
            <person name="Pu L.-L."/>
            <person name="Saada N."/>
            <person name="Tang L."/>
            <person name="Weissenberger G."/>
            <person name="Zhu Y."/>
            <person name="Hemphill L."/>
            <person name="Shang Y."/>
            <person name="Youmans B."/>
            <person name="Ayvaz T."/>
            <person name="Ross M."/>
            <person name="Santibanez J."/>
            <person name="Aqrawi P."/>
            <person name="Gross S."/>
            <person name="Joshi V."/>
            <person name="Fowler G."/>
            <person name="Nazareth L."/>
            <person name="Reid J."/>
            <person name="Worley K."/>
            <person name="Petrosino J."/>
            <person name="Highlander S."/>
            <person name="Gibbs R."/>
        </authorList>
    </citation>
    <scope>NUCLEOTIDE SEQUENCE [LARGE SCALE GENOMIC DNA]</scope>
    <source>
        <strain evidence="2 3">ATCC BAA-614</strain>
    </source>
</reference>
<dbReference type="HOGENOM" id="CLU_1459803_0_0_11"/>
<sequence>MKLRYHYVRDKSAVAHHWDYLRDRHDHALCGHGYKDPVDLKGASRPRAVCRACQALLPQAEAQWWQKAAKEGAEQLKSLSADYAKLWADYEDLSADNQYAWSEYEKLWSEYEKLWAQCEKIEAHADNQRREIRALLEKIRQSSTDRTRQNGPLSPRVGAPSKKRPRKPPPIRVVSGGLPGSGKRS</sequence>
<evidence type="ECO:0000313" key="2">
    <source>
        <dbReference type="EMBL" id="EFG78005.1"/>
    </source>
</evidence>